<gene>
    <name evidence="2" type="ORF">HA520_10355</name>
</gene>
<proteinExistence type="predicted"/>
<feature type="region of interest" description="Disordered" evidence="1">
    <location>
        <begin position="327"/>
        <end position="351"/>
    </location>
</feature>
<dbReference type="SUPFAM" id="SSF69279">
    <property type="entry name" value="Phage tail proteins"/>
    <property type="match status" value="1"/>
</dbReference>
<protein>
    <submittedName>
        <fullName evidence="2">Late control protein</fullName>
    </submittedName>
</protein>
<sequence length="351" mass="37355">MQADFELLADGQDITALLRDRLLELRITDKAGLESDELEISLDDRDGRVAFPPKGARLRVSLGWKGQPLSPMGAYTVDEIELSGPPATLTIRAKPADMRQEARSTRSVAYEDTTLADIVEAVAGRNGWEAACRVEASVPRADQQRESDLHFITRLARQHGATATVKEGKLLVVPRDGGKTASGKSLPVVTLTPQDLSRYSLTFPDRASFAKVKAKAHDAKTGQPVVIELPNPDGSAAQTGGEHVDRHTYPTPEAATAAAKARLDGLNRATASGSLTSIGRAEIAAETTVRLTGFKAGADGDYLVESVSRSYSGNSWVDTYTLSAGNAGKAKVGKTKKKKDGPLQVVELPAA</sequence>
<dbReference type="AlphaFoldDB" id="A0AA43Z6G1"/>
<accession>A0AA43Z6G1</accession>
<dbReference type="Proteomes" id="UP000736384">
    <property type="component" value="Unassembled WGS sequence"/>
</dbReference>
<comment type="caution">
    <text evidence="2">The sequence shown here is derived from an EMBL/GenBank/DDBJ whole genome shotgun (WGS) entry which is preliminary data.</text>
</comment>
<dbReference type="PANTHER" id="PTHR35862:SF3">
    <property type="entry name" value="FELS-2 PROPHAGE PROTEIN"/>
    <property type="match status" value="1"/>
</dbReference>
<evidence type="ECO:0000313" key="3">
    <source>
        <dbReference type="Proteomes" id="UP000736384"/>
    </source>
</evidence>
<dbReference type="Gene3D" id="3.55.50.10">
    <property type="entry name" value="Baseplate protein-like domains"/>
    <property type="match status" value="1"/>
</dbReference>
<dbReference type="Pfam" id="PF05954">
    <property type="entry name" value="Phage_GPD"/>
    <property type="match status" value="1"/>
</dbReference>
<evidence type="ECO:0000256" key="1">
    <source>
        <dbReference type="SAM" id="MobiDB-lite"/>
    </source>
</evidence>
<dbReference type="RefSeq" id="WP_165892570.1">
    <property type="nucleotide sequence ID" value="NZ_JAAPAP010000006.1"/>
</dbReference>
<dbReference type="PANTHER" id="PTHR35862">
    <property type="entry name" value="FELS-2 PROPHAGE PROTEIN"/>
    <property type="match status" value="1"/>
</dbReference>
<organism evidence="2 3">
    <name type="scientific">Azotobacter chroococcum</name>
    <dbReference type="NCBI Taxonomy" id="353"/>
    <lineage>
        <taxon>Bacteria</taxon>
        <taxon>Pseudomonadati</taxon>
        <taxon>Pseudomonadota</taxon>
        <taxon>Gammaproteobacteria</taxon>
        <taxon>Pseudomonadales</taxon>
        <taxon>Pseudomonadaceae</taxon>
        <taxon>Azotobacter</taxon>
    </lineage>
</organism>
<name>A0AA43Z6G1_9GAMM</name>
<dbReference type="EMBL" id="JAAPAP010000006">
    <property type="protein sequence ID" value="NHN77681.1"/>
    <property type="molecule type" value="Genomic_DNA"/>
</dbReference>
<dbReference type="InterPro" id="IPR052726">
    <property type="entry name" value="Phage_Baseplate_Hub"/>
</dbReference>
<evidence type="ECO:0000313" key="2">
    <source>
        <dbReference type="EMBL" id="NHN77681.1"/>
    </source>
</evidence>
<reference evidence="2" key="1">
    <citation type="submission" date="2020-03" db="EMBL/GenBank/DDBJ databases">
        <title>Genome assembly of Azotobacter chroococcum W5.</title>
        <authorList>
            <person name="Kannepalli A."/>
        </authorList>
    </citation>
    <scope>NUCLEOTIDE SEQUENCE</scope>
    <source>
        <strain evidence="2">W5</strain>
    </source>
</reference>